<organism evidence="8 9">
    <name type="scientific">Hyaloperonospora brassicae</name>
    <name type="common">Brassica downy mildew</name>
    <name type="synonym">Peronospora brassicae</name>
    <dbReference type="NCBI Taxonomy" id="162125"/>
    <lineage>
        <taxon>Eukaryota</taxon>
        <taxon>Sar</taxon>
        <taxon>Stramenopiles</taxon>
        <taxon>Oomycota</taxon>
        <taxon>Peronosporomycetes</taxon>
        <taxon>Peronosporales</taxon>
        <taxon>Peronosporaceae</taxon>
        <taxon>Hyaloperonospora</taxon>
    </lineage>
</organism>
<keyword evidence="7" id="KW-0732">Signal</keyword>
<dbReference type="PRINTS" id="PR00948">
    <property type="entry name" value="ELICITIN"/>
</dbReference>
<comment type="similarity">
    <text evidence="2">Belongs to the elicitin family.</text>
</comment>
<feature type="region of interest" description="Disordered" evidence="6">
    <location>
        <begin position="152"/>
        <end position="266"/>
    </location>
</feature>
<dbReference type="GO" id="GO:0052040">
    <property type="term" value="P:symbiont-mediated perturbation of host programmed cell death"/>
    <property type="evidence" value="ECO:0007669"/>
    <property type="project" value="UniProtKB-KW"/>
</dbReference>
<dbReference type="EMBL" id="CANTFL010000353">
    <property type="protein sequence ID" value="CAI5721039.1"/>
    <property type="molecule type" value="Genomic_DNA"/>
</dbReference>
<proteinExistence type="inferred from homology"/>
<evidence type="ECO:0000256" key="2">
    <source>
        <dbReference type="ARBA" id="ARBA00009544"/>
    </source>
</evidence>
<dbReference type="InterPro" id="IPR036470">
    <property type="entry name" value="Elicitin_sf"/>
</dbReference>
<evidence type="ECO:0000313" key="9">
    <source>
        <dbReference type="Proteomes" id="UP001162031"/>
    </source>
</evidence>
<evidence type="ECO:0000256" key="1">
    <source>
        <dbReference type="ARBA" id="ARBA00004613"/>
    </source>
</evidence>
<evidence type="ECO:0000256" key="3">
    <source>
        <dbReference type="ARBA" id="ARBA00022525"/>
    </source>
</evidence>
<evidence type="ECO:0000256" key="4">
    <source>
        <dbReference type="ARBA" id="ARBA00022978"/>
    </source>
</evidence>
<feature type="chain" id="PRO_5043471591" description="Elicitin-like protein" evidence="7">
    <location>
        <begin position="21"/>
        <end position="266"/>
    </location>
</feature>
<keyword evidence="3" id="KW-0964">Secreted</keyword>
<protein>
    <recommendedName>
        <fullName evidence="10">Elicitin-like protein</fullName>
    </recommendedName>
</protein>
<dbReference type="Gene3D" id="1.10.239.10">
    <property type="entry name" value="Elicitin domain"/>
    <property type="match status" value="1"/>
</dbReference>
<sequence length="266" mass="28307">MNTHFALAAIALVVAASVNGDLCNKDQSQAAIASMSGLLRLPEVNLCGKKSGFNLMSSKTAPNPTQEDAMCKAFACHTLISLLQSADPPDCEMKIRTSGAALNIKTIVDGFESKCKSPNSTRFTVPPTNPTNLKTGKALPVSVVKSKKAQLSNVANNRVGTRYASSSKPRLAPPTTLKPRLAPPTTLKPKLSPHIGKFSPASGGRQEQRSYEAVDEDYETDEENYETVEGDNSTVEEDREFADPVSAPVSAPKPTKARGSVKCSVS</sequence>
<reference evidence="8" key="1">
    <citation type="submission" date="2022-12" db="EMBL/GenBank/DDBJ databases">
        <authorList>
            <person name="Webb A."/>
        </authorList>
    </citation>
    <scope>NUCLEOTIDE SEQUENCE</scope>
    <source>
        <strain evidence="8">Hp1</strain>
    </source>
</reference>
<keyword evidence="5" id="KW-1015">Disulfide bond</keyword>
<evidence type="ECO:0008006" key="10">
    <source>
        <dbReference type="Google" id="ProtNLM"/>
    </source>
</evidence>
<evidence type="ECO:0000313" key="8">
    <source>
        <dbReference type="EMBL" id="CAI5721039.1"/>
    </source>
</evidence>
<accession>A0AAV0TIH2</accession>
<feature type="signal peptide" evidence="7">
    <location>
        <begin position="1"/>
        <end position="20"/>
    </location>
</feature>
<keyword evidence="9" id="KW-1185">Reference proteome</keyword>
<feature type="compositionally biased region" description="Polar residues" evidence="6">
    <location>
        <begin position="152"/>
        <end position="168"/>
    </location>
</feature>
<dbReference type="AlphaFoldDB" id="A0AAV0TIH2"/>
<comment type="subcellular location">
    <subcellularLocation>
        <location evidence="1">Secreted</location>
    </subcellularLocation>
</comment>
<comment type="caution">
    <text evidence="8">The sequence shown here is derived from an EMBL/GenBank/DDBJ whole genome shotgun (WGS) entry which is preliminary data.</text>
</comment>
<evidence type="ECO:0000256" key="5">
    <source>
        <dbReference type="ARBA" id="ARBA00023157"/>
    </source>
</evidence>
<dbReference type="Proteomes" id="UP001162031">
    <property type="component" value="Unassembled WGS sequence"/>
</dbReference>
<name>A0AAV0TIH2_HYABA</name>
<evidence type="ECO:0000256" key="7">
    <source>
        <dbReference type="SAM" id="SignalP"/>
    </source>
</evidence>
<dbReference type="InterPro" id="IPR002200">
    <property type="entry name" value="Elicitin"/>
</dbReference>
<feature type="compositionally biased region" description="Acidic residues" evidence="6">
    <location>
        <begin position="213"/>
        <end position="240"/>
    </location>
</feature>
<gene>
    <name evidence="8" type="ORF">HBR001_LOCUS2528</name>
</gene>
<dbReference type="Pfam" id="PF00964">
    <property type="entry name" value="Elicitin"/>
    <property type="match status" value="1"/>
</dbReference>
<keyword evidence="4" id="KW-0928">Hypersensitive response elicitation</keyword>
<dbReference type="SUPFAM" id="SSF48647">
    <property type="entry name" value="Fungal elicitin"/>
    <property type="match status" value="1"/>
</dbReference>
<dbReference type="GO" id="GO:0005576">
    <property type="term" value="C:extracellular region"/>
    <property type="evidence" value="ECO:0007669"/>
    <property type="project" value="UniProtKB-SubCell"/>
</dbReference>
<evidence type="ECO:0000256" key="6">
    <source>
        <dbReference type="SAM" id="MobiDB-lite"/>
    </source>
</evidence>
<dbReference type="SMART" id="SM01187">
    <property type="entry name" value="Elicitin"/>
    <property type="match status" value="1"/>
</dbReference>